<dbReference type="Proteomes" id="UP001232148">
    <property type="component" value="Unassembled WGS sequence"/>
</dbReference>
<organism evidence="2 3">
    <name type="scientific">Colletotrichum zoysiae</name>
    <dbReference type="NCBI Taxonomy" id="1216348"/>
    <lineage>
        <taxon>Eukaryota</taxon>
        <taxon>Fungi</taxon>
        <taxon>Dikarya</taxon>
        <taxon>Ascomycota</taxon>
        <taxon>Pezizomycotina</taxon>
        <taxon>Sordariomycetes</taxon>
        <taxon>Hypocreomycetidae</taxon>
        <taxon>Glomerellales</taxon>
        <taxon>Glomerellaceae</taxon>
        <taxon>Colletotrichum</taxon>
        <taxon>Colletotrichum graminicola species complex</taxon>
    </lineage>
</organism>
<dbReference type="AlphaFoldDB" id="A0AAD9M0I1"/>
<name>A0AAD9M0I1_9PEZI</name>
<feature type="compositionally biased region" description="Polar residues" evidence="1">
    <location>
        <begin position="274"/>
        <end position="293"/>
    </location>
</feature>
<evidence type="ECO:0000313" key="3">
    <source>
        <dbReference type="Proteomes" id="UP001232148"/>
    </source>
</evidence>
<feature type="region of interest" description="Disordered" evidence="1">
    <location>
        <begin position="257"/>
        <end position="309"/>
    </location>
</feature>
<reference evidence="2" key="1">
    <citation type="submission" date="2021-06" db="EMBL/GenBank/DDBJ databases">
        <title>Comparative genomics, transcriptomics and evolutionary studies reveal genomic signatures of adaptation to plant cell wall in hemibiotrophic fungi.</title>
        <authorList>
            <consortium name="DOE Joint Genome Institute"/>
            <person name="Baroncelli R."/>
            <person name="Diaz J.F."/>
            <person name="Benocci T."/>
            <person name="Peng M."/>
            <person name="Battaglia E."/>
            <person name="Haridas S."/>
            <person name="Andreopoulos W."/>
            <person name="Labutti K."/>
            <person name="Pangilinan J."/>
            <person name="Floch G.L."/>
            <person name="Makela M.R."/>
            <person name="Henrissat B."/>
            <person name="Grigoriev I.V."/>
            <person name="Crouch J.A."/>
            <person name="De Vries R.P."/>
            <person name="Sukno S.A."/>
            <person name="Thon M.R."/>
        </authorList>
    </citation>
    <scope>NUCLEOTIDE SEQUENCE</scope>
    <source>
        <strain evidence="2">MAFF235873</strain>
    </source>
</reference>
<sequence length="406" mass="45991">MWRLFRPRAGAASASTLAARAIAPKVPGKQTVVIQRVKISRPIFRPRTFFLGVGISLVCWQVYYSVVLNPFFRHVDREYESLSTAEKKELDEELDEEAEPWFIPFPFTTKSVTQPPYKSSDPEWQQYVQLSKDSKAQFQIRNQLAHIVKGAVERAPAITSRGGNQVKIMRWWLNMDFPSRPPPVFYSSGLLVQDDGIYWSRQEVDSFTVKRLEKILWPQAMAVSTWAFTSTLVKQHVTGMSRALGFEFIKPAQPFPPIRSGNVQAKTEGPLPSANRQTPDGTPAENASHNVSKTADPRQTDDGESGGKTNFVRDAAISQVQGMKHITAGPVREFWKKLSQTWSPPVQYAPRGCVLVSGFVEFDMPKAVAVIDVWGFWNPRTKKFDSGLTFMGLRRFRLKRQEPLRA</sequence>
<gene>
    <name evidence="2" type="ORF">LX32DRAFT_592412</name>
</gene>
<proteinExistence type="predicted"/>
<evidence type="ECO:0000256" key="1">
    <source>
        <dbReference type="SAM" id="MobiDB-lite"/>
    </source>
</evidence>
<comment type="caution">
    <text evidence="2">The sequence shown here is derived from an EMBL/GenBank/DDBJ whole genome shotgun (WGS) entry which is preliminary data.</text>
</comment>
<accession>A0AAD9M0I1</accession>
<keyword evidence="3" id="KW-1185">Reference proteome</keyword>
<dbReference type="EMBL" id="MU842892">
    <property type="protein sequence ID" value="KAK2027582.1"/>
    <property type="molecule type" value="Genomic_DNA"/>
</dbReference>
<evidence type="ECO:0000313" key="2">
    <source>
        <dbReference type="EMBL" id="KAK2027582.1"/>
    </source>
</evidence>
<protein>
    <submittedName>
        <fullName evidence="2">Uncharacterized protein</fullName>
    </submittedName>
</protein>